<keyword evidence="1" id="KW-0999">Mitochondrion inner membrane</keyword>
<dbReference type="Gene3D" id="1.10.287.810">
    <property type="entry name" value="Mitochondrial import inner membrane translocase subunit tim13 like domains"/>
    <property type="match status" value="1"/>
</dbReference>
<comment type="subcellular location">
    <subcellularLocation>
        <location evidence="1">Mitochondrion inner membrane</location>
        <topology evidence="1">Peripheral membrane protein</topology>
        <orientation evidence="1">Intermembrane side</orientation>
    </subcellularLocation>
</comment>
<comment type="caution">
    <text evidence="4">The sequence shown here is derived from an EMBL/GenBank/DDBJ whole genome shotgun (WGS) entry which is preliminary data.</text>
</comment>
<keyword evidence="1" id="KW-0472">Membrane</keyword>
<feature type="region of interest" description="Disordered" evidence="2">
    <location>
        <begin position="1"/>
        <end position="44"/>
    </location>
</feature>
<dbReference type="InterPro" id="IPR004217">
    <property type="entry name" value="Tim10-like"/>
</dbReference>
<keyword evidence="1" id="KW-0653">Protein transport</keyword>
<organism evidence="4 5">
    <name type="scientific">Triparma columacea</name>
    <dbReference type="NCBI Taxonomy" id="722753"/>
    <lineage>
        <taxon>Eukaryota</taxon>
        <taxon>Sar</taxon>
        <taxon>Stramenopiles</taxon>
        <taxon>Ochrophyta</taxon>
        <taxon>Bolidophyceae</taxon>
        <taxon>Parmales</taxon>
        <taxon>Triparmaceae</taxon>
        <taxon>Triparma</taxon>
    </lineage>
</organism>
<keyword evidence="1" id="KW-0813">Transport</keyword>
<accession>A0A9W7L1Q0</accession>
<comment type="domain">
    <text evidence="1">The twin CX3C motif contains 4 conserved Cys residues that form 2 disulfide bonds in the mitochondrial intermembrane space.</text>
</comment>
<dbReference type="GO" id="GO:0015031">
    <property type="term" value="P:protein transport"/>
    <property type="evidence" value="ECO:0007669"/>
    <property type="project" value="UniProtKB-KW"/>
</dbReference>
<dbReference type="EMBL" id="BRYA01000498">
    <property type="protein sequence ID" value="GMI19639.1"/>
    <property type="molecule type" value="Genomic_DNA"/>
</dbReference>
<dbReference type="GO" id="GO:0005743">
    <property type="term" value="C:mitochondrial inner membrane"/>
    <property type="evidence" value="ECO:0007669"/>
    <property type="project" value="UniProtKB-SubCell"/>
</dbReference>
<keyword evidence="1" id="KW-0811">Translocation</keyword>
<dbReference type="SUPFAM" id="SSF144122">
    <property type="entry name" value="Tim10-like"/>
    <property type="match status" value="1"/>
</dbReference>
<keyword evidence="1" id="KW-0143">Chaperone</keyword>
<proteinExistence type="inferred from homology"/>
<reference evidence="5" key="1">
    <citation type="journal article" date="2023" name="Commun. Biol.">
        <title>Genome analysis of Parmales, the sister group of diatoms, reveals the evolutionary specialization of diatoms from phago-mixotrophs to photoautotrophs.</title>
        <authorList>
            <person name="Ban H."/>
            <person name="Sato S."/>
            <person name="Yoshikawa S."/>
            <person name="Yamada K."/>
            <person name="Nakamura Y."/>
            <person name="Ichinomiya M."/>
            <person name="Sato N."/>
            <person name="Blanc-Mathieu R."/>
            <person name="Endo H."/>
            <person name="Kuwata A."/>
            <person name="Ogata H."/>
        </authorList>
    </citation>
    <scope>NUCLEOTIDE SEQUENCE [LARGE SCALE GENOMIC DNA]</scope>
</reference>
<feature type="compositionally biased region" description="Low complexity" evidence="2">
    <location>
        <begin position="21"/>
        <end position="40"/>
    </location>
</feature>
<comment type="subunit">
    <text evidence="1">Heterohexamer.</text>
</comment>
<gene>
    <name evidence="4" type="ORF">TrCOL_g991</name>
</gene>
<dbReference type="OrthoDB" id="344165at2759"/>
<evidence type="ECO:0000313" key="5">
    <source>
        <dbReference type="Proteomes" id="UP001165065"/>
    </source>
</evidence>
<feature type="domain" description="Tim10-like" evidence="3">
    <location>
        <begin position="49"/>
        <end position="111"/>
    </location>
</feature>
<dbReference type="AlphaFoldDB" id="A0A9W7L1Q0"/>
<comment type="similarity">
    <text evidence="1">Belongs to the small Tim family.</text>
</comment>
<dbReference type="Pfam" id="PF02953">
    <property type="entry name" value="zf-Tim10_DDP"/>
    <property type="match status" value="1"/>
</dbReference>
<evidence type="ECO:0000259" key="3">
    <source>
        <dbReference type="Pfam" id="PF02953"/>
    </source>
</evidence>
<dbReference type="Proteomes" id="UP001165065">
    <property type="component" value="Unassembled WGS sequence"/>
</dbReference>
<keyword evidence="5" id="KW-1185">Reference proteome</keyword>
<keyword evidence="1" id="KW-1015">Disulfide bond</keyword>
<evidence type="ECO:0000256" key="2">
    <source>
        <dbReference type="SAM" id="MobiDB-lite"/>
    </source>
</evidence>
<evidence type="ECO:0000256" key="1">
    <source>
        <dbReference type="RuleBase" id="RU367043"/>
    </source>
</evidence>
<sequence length="122" mass="12818">MGWFGGSGSSEPETPKDFSSSDDSAFSAASAPMSSQASTAGMGSTGLQQFAAEAQQKAMVQQVVSKLTQIAFDKCVNKPDTSLSSSEQLCIHAVTGKYLDGSEFVIKRLQKMQGGGREQLLS</sequence>
<dbReference type="InterPro" id="IPR035427">
    <property type="entry name" value="Tim10-like_dom_sf"/>
</dbReference>
<name>A0A9W7L1Q0_9STRA</name>
<evidence type="ECO:0000313" key="4">
    <source>
        <dbReference type="EMBL" id="GMI19639.1"/>
    </source>
</evidence>
<protein>
    <recommendedName>
        <fullName evidence="1">Mitochondrial import inner membrane translocase subunit</fullName>
    </recommendedName>
</protein>
<comment type="function">
    <text evidence="1">Mitochondrial intermembrane chaperone that participates in the import and insertion of some multi-pass transmembrane proteins into the mitochondrial inner membrane. Also required for the transfer of beta-barrel precursors from the TOM complex to the sorting and assembly machinery (SAM complex) of the outer membrane. Acts as a chaperone-like protein that protects the hydrophobic precursors from aggregation and guide them through the mitochondrial intermembrane space.</text>
</comment>
<keyword evidence="1" id="KW-0496">Mitochondrion</keyword>